<keyword evidence="1" id="KW-0472">Membrane</keyword>
<dbReference type="Proteomes" id="UP001595891">
    <property type="component" value="Unassembled WGS sequence"/>
</dbReference>
<feature type="transmembrane region" description="Helical" evidence="1">
    <location>
        <begin position="406"/>
        <end position="426"/>
    </location>
</feature>
<reference evidence="3" key="1">
    <citation type="journal article" date="2019" name="Int. J. Syst. Evol. Microbiol.">
        <title>The Global Catalogue of Microorganisms (GCM) 10K type strain sequencing project: providing services to taxonomists for standard genome sequencing and annotation.</title>
        <authorList>
            <consortium name="The Broad Institute Genomics Platform"/>
            <consortium name="The Broad Institute Genome Sequencing Center for Infectious Disease"/>
            <person name="Wu L."/>
            <person name="Ma J."/>
        </authorList>
    </citation>
    <scope>NUCLEOTIDE SEQUENCE [LARGE SCALE GENOMIC DNA]</scope>
    <source>
        <strain evidence="3">CCUG 49560</strain>
    </source>
</reference>
<feature type="transmembrane region" description="Helical" evidence="1">
    <location>
        <begin position="375"/>
        <end position="394"/>
    </location>
</feature>
<gene>
    <name evidence="2" type="ORF">ACFO8L_22920</name>
</gene>
<feature type="transmembrane region" description="Helical" evidence="1">
    <location>
        <begin position="147"/>
        <end position="170"/>
    </location>
</feature>
<organism evidence="2 3">
    <name type="scientific">Sphaerisporangium corydalis</name>
    <dbReference type="NCBI Taxonomy" id="1441875"/>
    <lineage>
        <taxon>Bacteria</taxon>
        <taxon>Bacillati</taxon>
        <taxon>Actinomycetota</taxon>
        <taxon>Actinomycetes</taxon>
        <taxon>Streptosporangiales</taxon>
        <taxon>Streptosporangiaceae</taxon>
        <taxon>Sphaerisporangium</taxon>
    </lineage>
</organism>
<dbReference type="PANTHER" id="PTHR11328">
    <property type="entry name" value="MAJOR FACILITATOR SUPERFAMILY DOMAIN-CONTAINING PROTEIN"/>
    <property type="match status" value="1"/>
</dbReference>
<dbReference type="InterPro" id="IPR039672">
    <property type="entry name" value="MFS_2"/>
</dbReference>
<keyword evidence="3" id="KW-1185">Reference proteome</keyword>
<dbReference type="RefSeq" id="WP_262842183.1">
    <property type="nucleotide sequence ID" value="NZ_JANZYP010000009.1"/>
</dbReference>
<feature type="transmembrane region" description="Helical" evidence="1">
    <location>
        <begin position="236"/>
        <end position="255"/>
    </location>
</feature>
<sequence length="447" mass="46071">MTDVRLPLRAIIPFAAGSVGMGIWVTVPGIFLLYFLTDVLAVAPLVAGTALLLANVVDVVLHPWVGRLSDADRARGGHRLRLMFVGCVVVLVFLAMFAVPSGLRGTSAAVWVAVAYVAGNLLYSLYQVSYLATPSDLGIGYHERTRLMGFRSVVITVGVLLAGVVAPLLTGDDPGVGDYTRMAVVLGAATLVTMLAGIAGVARLNRAAPGAPVEAGHRGGLLVALRDRHFRTLATSYLLMAITMNLVLTAMPYFAEYEMGRPELTSALVAAFMGPAVLAIPPWVLVARRFGKQRSLLAAQAAFVAGSLVLALGVASTMPVLIGSVAVLGVAFAAMQLIPLSMLPDVIAASGPGGAGNAGSYTGLWTTAEATGGALGPYVFSACLAAGGFVASTAGEQITQSPGALAAVRLGFTLVPAGLMAVAIVMQRRYTLDTSAQRAPVGDLTAR</sequence>
<protein>
    <submittedName>
        <fullName evidence="2">MFS transporter</fullName>
    </submittedName>
</protein>
<feature type="transmembrane region" description="Helical" evidence="1">
    <location>
        <begin position="108"/>
        <end position="126"/>
    </location>
</feature>
<dbReference type="PANTHER" id="PTHR11328:SF24">
    <property type="entry name" value="MAJOR FACILITATOR SUPERFAMILY (MFS) PROFILE DOMAIN-CONTAINING PROTEIN"/>
    <property type="match status" value="1"/>
</dbReference>
<proteinExistence type="predicted"/>
<feature type="transmembrane region" description="Helical" evidence="1">
    <location>
        <begin position="182"/>
        <end position="202"/>
    </location>
</feature>
<comment type="caution">
    <text evidence="2">The sequence shown here is derived from an EMBL/GenBank/DDBJ whole genome shotgun (WGS) entry which is preliminary data.</text>
</comment>
<feature type="transmembrane region" description="Helical" evidence="1">
    <location>
        <begin position="12"/>
        <end position="35"/>
    </location>
</feature>
<dbReference type="Gene3D" id="1.20.1250.20">
    <property type="entry name" value="MFS general substrate transporter like domains"/>
    <property type="match status" value="2"/>
</dbReference>
<evidence type="ECO:0000313" key="2">
    <source>
        <dbReference type="EMBL" id="MFC4588961.1"/>
    </source>
</evidence>
<keyword evidence="1" id="KW-1133">Transmembrane helix</keyword>
<dbReference type="InterPro" id="IPR036259">
    <property type="entry name" value="MFS_trans_sf"/>
</dbReference>
<evidence type="ECO:0000256" key="1">
    <source>
        <dbReference type="SAM" id="Phobius"/>
    </source>
</evidence>
<keyword evidence="1" id="KW-0812">Transmembrane</keyword>
<feature type="transmembrane region" description="Helical" evidence="1">
    <location>
        <begin position="82"/>
        <end position="102"/>
    </location>
</feature>
<feature type="transmembrane region" description="Helical" evidence="1">
    <location>
        <begin position="267"/>
        <end position="285"/>
    </location>
</feature>
<name>A0ABV9EKC4_9ACTN</name>
<accession>A0ABV9EKC4</accession>
<dbReference type="Pfam" id="PF13347">
    <property type="entry name" value="MFS_2"/>
    <property type="match status" value="1"/>
</dbReference>
<dbReference type="SUPFAM" id="SSF103473">
    <property type="entry name" value="MFS general substrate transporter"/>
    <property type="match status" value="1"/>
</dbReference>
<dbReference type="EMBL" id="JBHSFN010000014">
    <property type="protein sequence ID" value="MFC4588961.1"/>
    <property type="molecule type" value="Genomic_DNA"/>
</dbReference>
<evidence type="ECO:0000313" key="3">
    <source>
        <dbReference type="Proteomes" id="UP001595891"/>
    </source>
</evidence>
<feature type="transmembrane region" description="Helical" evidence="1">
    <location>
        <begin position="41"/>
        <end position="61"/>
    </location>
</feature>